<organism evidence="4">
    <name type="scientific">Klosneuvirus KNV1</name>
    <dbReference type="NCBI Taxonomy" id="1977640"/>
    <lineage>
        <taxon>Viruses</taxon>
        <taxon>Varidnaviria</taxon>
        <taxon>Bamfordvirae</taxon>
        <taxon>Nucleocytoviricota</taxon>
        <taxon>Megaviricetes</taxon>
        <taxon>Imitervirales</taxon>
        <taxon>Mimiviridae</taxon>
        <taxon>Klosneuvirinae</taxon>
        <taxon>Klosneuvirus</taxon>
    </lineage>
</organism>
<reference evidence="4" key="1">
    <citation type="journal article" date="2017" name="Science">
        <title>Giant viruses with an expanded complement of translation system components.</title>
        <authorList>
            <person name="Schulz F."/>
            <person name="Yutin N."/>
            <person name="Ivanova N.N."/>
            <person name="Ortega D.R."/>
            <person name="Lee T.K."/>
            <person name="Vierheilig J."/>
            <person name="Daims H."/>
            <person name="Horn M."/>
            <person name="Wagner M."/>
            <person name="Jensen G.J."/>
            <person name="Kyrpides N.C."/>
            <person name="Koonin E.V."/>
            <person name="Woyke T."/>
        </authorList>
    </citation>
    <scope>NUCLEOTIDE SEQUENCE</scope>
    <source>
        <strain evidence="4">KNV1</strain>
    </source>
</reference>
<dbReference type="InterPro" id="IPR003591">
    <property type="entry name" value="Leu-rich_rpt_typical-subtyp"/>
</dbReference>
<dbReference type="Gene3D" id="3.80.10.10">
    <property type="entry name" value="Ribonuclease Inhibitor"/>
    <property type="match status" value="1"/>
</dbReference>
<evidence type="ECO:0000313" key="4">
    <source>
        <dbReference type="EMBL" id="ARF11963.1"/>
    </source>
</evidence>
<protein>
    <submittedName>
        <fullName evidence="4">Leucine-rich repeat protein</fullName>
    </submittedName>
</protein>
<dbReference type="InterPro" id="IPR032675">
    <property type="entry name" value="LRR_dom_sf"/>
</dbReference>
<dbReference type="EMBL" id="KY684110">
    <property type="protein sequence ID" value="ARF11963.1"/>
    <property type="molecule type" value="Genomic_DNA"/>
</dbReference>
<keyword evidence="1" id="KW-0433">Leucine-rich repeat</keyword>
<evidence type="ECO:0000259" key="3">
    <source>
        <dbReference type="Pfam" id="PF23598"/>
    </source>
</evidence>
<dbReference type="SUPFAM" id="SSF52058">
    <property type="entry name" value="L domain-like"/>
    <property type="match status" value="1"/>
</dbReference>
<dbReference type="PANTHER" id="PTHR48051:SF1">
    <property type="entry name" value="RAS SUPPRESSOR PROTEIN 1"/>
    <property type="match status" value="1"/>
</dbReference>
<evidence type="ECO:0000256" key="2">
    <source>
        <dbReference type="ARBA" id="ARBA00022737"/>
    </source>
</evidence>
<keyword evidence="2" id="KW-0677">Repeat</keyword>
<accession>A0A1V0SJS4</accession>
<dbReference type="InterPro" id="IPR001611">
    <property type="entry name" value="Leu-rich_rpt"/>
</dbReference>
<feature type="domain" description="Disease resistance R13L4/SHOC-2-like LRR" evidence="3">
    <location>
        <begin position="111"/>
        <end position="244"/>
    </location>
</feature>
<evidence type="ECO:0000256" key="1">
    <source>
        <dbReference type="ARBA" id="ARBA00022614"/>
    </source>
</evidence>
<dbReference type="PROSITE" id="PS51450">
    <property type="entry name" value="LRR"/>
    <property type="match status" value="1"/>
</dbReference>
<dbReference type="Pfam" id="PF23598">
    <property type="entry name" value="LRR_14"/>
    <property type="match status" value="1"/>
</dbReference>
<proteinExistence type="predicted"/>
<gene>
    <name evidence="4" type="ORF">Klosneuvirus_3_98</name>
</gene>
<dbReference type="InterPro" id="IPR050216">
    <property type="entry name" value="LRR_domain-containing"/>
</dbReference>
<dbReference type="InterPro" id="IPR055414">
    <property type="entry name" value="LRR_R13L4/SHOC2-like"/>
</dbReference>
<dbReference type="PANTHER" id="PTHR48051">
    <property type="match status" value="1"/>
</dbReference>
<sequence>MFDLMTPDEALSYAISCKEVYTIWINKMIWRKKLSNDTDDIHVMDMIDNSTTPYKTYTFLKTGFDLISLYESVSYANQMQIFIAHETMTNYWSRTLIKLDFFDCNLTSIPTVIGTITSLKQLIFEGNSLETIPSNFKKLVNLEYLNLSYNKFQRISPTFKYMTGLKCLKMEHNSLSVIPSFIYDMTNLEELIVGHNKIRYIQNEITQLTKLRVLLLNENMLSTIPFEISKMPRLTTLHLYRNKKLRVGTTFNRFNQHIQLNDNTRISNMRIMK</sequence>
<dbReference type="SMART" id="SM00369">
    <property type="entry name" value="LRR_TYP"/>
    <property type="match status" value="5"/>
</dbReference>
<name>A0A1V0SJS4_9VIRU</name>